<reference evidence="9 10" key="1">
    <citation type="submission" date="2016-03" db="EMBL/GenBank/DDBJ databases">
        <title>Complete genome sequence of a novel chlorpyrifos degrading bacterium, Cupriavidus nantongensis sp. X1.</title>
        <authorList>
            <person name="Fang L."/>
        </authorList>
    </citation>
    <scope>NUCLEOTIDE SEQUENCE [LARGE SCALE GENOMIC DNA]</scope>
    <source>
        <strain evidence="9 10">X1</strain>
    </source>
</reference>
<evidence type="ECO:0000256" key="4">
    <source>
        <dbReference type="ARBA" id="ARBA00022692"/>
    </source>
</evidence>
<evidence type="ECO:0000256" key="5">
    <source>
        <dbReference type="ARBA" id="ARBA00022989"/>
    </source>
</evidence>
<dbReference type="InterPro" id="IPR003004">
    <property type="entry name" value="GspF/PilC"/>
</dbReference>
<keyword evidence="3" id="KW-1003">Cell membrane</keyword>
<dbReference type="InterPro" id="IPR018076">
    <property type="entry name" value="T2SS_GspF_dom"/>
</dbReference>
<dbReference type="Pfam" id="PF00482">
    <property type="entry name" value="T2SSF"/>
    <property type="match status" value="1"/>
</dbReference>
<gene>
    <name evidence="9" type="ORF">A2G96_13175</name>
</gene>
<dbReference type="GO" id="GO:0005886">
    <property type="term" value="C:plasma membrane"/>
    <property type="evidence" value="ECO:0007669"/>
    <property type="project" value="UniProtKB-SubCell"/>
</dbReference>
<feature type="transmembrane region" description="Helical" evidence="7">
    <location>
        <begin position="223"/>
        <end position="242"/>
    </location>
</feature>
<evidence type="ECO:0000256" key="3">
    <source>
        <dbReference type="ARBA" id="ARBA00022475"/>
    </source>
</evidence>
<evidence type="ECO:0000313" key="9">
    <source>
        <dbReference type="EMBL" id="AMR78617.1"/>
    </source>
</evidence>
<evidence type="ECO:0000256" key="2">
    <source>
        <dbReference type="ARBA" id="ARBA00005745"/>
    </source>
</evidence>
<keyword evidence="5 7" id="KW-1133">Transmembrane helix</keyword>
<evidence type="ECO:0000259" key="8">
    <source>
        <dbReference type="Pfam" id="PF00482"/>
    </source>
</evidence>
<comment type="similarity">
    <text evidence="2">Belongs to the GSP F family.</text>
</comment>
<protein>
    <recommendedName>
        <fullName evidence="8">Type II secretion system protein GspF domain-containing protein</fullName>
    </recommendedName>
</protein>
<organism evidence="9 10">
    <name type="scientific">Cupriavidus nantongensis</name>
    <dbReference type="NCBI Taxonomy" id="1796606"/>
    <lineage>
        <taxon>Bacteria</taxon>
        <taxon>Pseudomonadati</taxon>
        <taxon>Pseudomonadota</taxon>
        <taxon>Betaproteobacteria</taxon>
        <taxon>Burkholderiales</taxon>
        <taxon>Burkholderiaceae</taxon>
        <taxon>Cupriavidus</taxon>
    </lineage>
</organism>
<keyword evidence="10" id="KW-1185">Reference proteome</keyword>
<dbReference type="KEGG" id="cnan:A2G96_13175"/>
<name>A0A142JKK5_9BURK</name>
<evidence type="ECO:0000256" key="1">
    <source>
        <dbReference type="ARBA" id="ARBA00004651"/>
    </source>
</evidence>
<evidence type="ECO:0000313" key="10">
    <source>
        <dbReference type="Proteomes" id="UP000075238"/>
    </source>
</evidence>
<evidence type="ECO:0000256" key="6">
    <source>
        <dbReference type="ARBA" id="ARBA00023136"/>
    </source>
</evidence>
<dbReference type="Proteomes" id="UP000075238">
    <property type="component" value="Chromosome 1"/>
</dbReference>
<comment type="subcellular location">
    <subcellularLocation>
        <location evidence="1">Cell membrane</location>
        <topology evidence="1">Multi-pass membrane protein</topology>
    </subcellularLocation>
</comment>
<evidence type="ECO:0000256" key="7">
    <source>
        <dbReference type="SAM" id="Phobius"/>
    </source>
</evidence>
<dbReference type="PANTHER" id="PTHR30012:SF0">
    <property type="entry name" value="TYPE II SECRETION SYSTEM PROTEIN F-RELATED"/>
    <property type="match status" value="1"/>
</dbReference>
<sequence length="369" mass="41432">MAFREIIDEVKYRAAVRAFRKTREKFYDSLAESIADGEAMARYFSALAARAAVQKDPLAVLYKQWLRRMDMPGAEGGRLSYVLKGCAPEMDLMIISAQDLTLHRLPETLRFLATTIKSQRKLNSVLVKAVTVPVVALGITVVFMVVLSLLVVPVFSLIAPPEKWGTYGYSLYLISYVVTHYGVLIAVALGVGAWGYVWSIRNWTGPYRIKADRSVFYRVFRDYYAAQFLVAVASMLAAGVGLDTTLEELKKRSSPWLRWHIAKIAKNRLRASRSHGEAFNTGVLAQPIANRLIDSSRRSSDFPAVMKRIGIEGMDETRQQVEESAFKLNLTMVLIMGVVVGYLILGTLRTGQDLSSAMKSQLNQQQYRR</sequence>
<feature type="transmembrane region" description="Helical" evidence="7">
    <location>
        <begin position="125"/>
        <end position="158"/>
    </location>
</feature>
<feature type="transmembrane region" description="Helical" evidence="7">
    <location>
        <begin position="328"/>
        <end position="348"/>
    </location>
</feature>
<accession>A0A142JKK5</accession>
<dbReference type="OrthoDB" id="7031359at2"/>
<dbReference type="PANTHER" id="PTHR30012">
    <property type="entry name" value="GENERAL SECRETION PATHWAY PROTEIN"/>
    <property type="match status" value="1"/>
</dbReference>
<feature type="transmembrane region" description="Helical" evidence="7">
    <location>
        <begin position="178"/>
        <end position="198"/>
    </location>
</feature>
<feature type="domain" description="Type II secretion system protein GspF" evidence="8">
    <location>
        <begin position="228"/>
        <end position="346"/>
    </location>
</feature>
<dbReference type="EMBL" id="CP014844">
    <property type="protein sequence ID" value="AMR78617.1"/>
    <property type="molecule type" value="Genomic_DNA"/>
</dbReference>
<dbReference type="STRING" id="1796606.A2G96_13175"/>
<proteinExistence type="inferred from homology"/>
<dbReference type="Gene3D" id="1.20.81.30">
    <property type="entry name" value="Type II secretion system (T2SS), domain F"/>
    <property type="match status" value="2"/>
</dbReference>
<dbReference type="InterPro" id="IPR042094">
    <property type="entry name" value="T2SS_GspF_sf"/>
</dbReference>
<keyword evidence="6 7" id="KW-0472">Membrane</keyword>
<dbReference type="RefSeq" id="WP_062799863.1">
    <property type="nucleotide sequence ID" value="NZ_CP014844.1"/>
</dbReference>
<keyword evidence="4 7" id="KW-0812">Transmembrane</keyword>
<dbReference type="AlphaFoldDB" id="A0A142JKK5"/>